<dbReference type="GO" id="GO:0016747">
    <property type="term" value="F:acyltransferase activity, transferring groups other than amino-acyl groups"/>
    <property type="evidence" value="ECO:0007669"/>
    <property type="project" value="InterPro"/>
</dbReference>
<dbReference type="Pfam" id="PF00583">
    <property type="entry name" value="Acetyltransf_1"/>
    <property type="match status" value="1"/>
</dbReference>
<dbReference type="InterPro" id="IPR016181">
    <property type="entry name" value="Acyl_CoA_acyltransferase"/>
</dbReference>
<evidence type="ECO:0000313" key="2">
    <source>
        <dbReference type="EMBL" id="OIQ86376.1"/>
    </source>
</evidence>
<feature type="domain" description="N-acetyltransferase" evidence="1">
    <location>
        <begin position="7"/>
        <end position="144"/>
    </location>
</feature>
<accession>A0A1J5QSF2</accession>
<sequence length="144" mass="15872">MNPPPGYTLRPLILDDYEAVMALWHGTEGMGLGESDSRRSIAAFLERNPGLSRVIQGPEGSIVGALLCGHDGRRGYLHHLAVARPHRRQGLGALLVDACLADLKVLGIPKCNLFLFAYNLPGRDFWLSEGWKTRDDLVVIQKTL</sequence>
<protein>
    <submittedName>
        <fullName evidence="2">Acetyltransferase YpeA</fullName>
    </submittedName>
</protein>
<dbReference type="PROSITE" id="PS51186">
    <property type="entry name" value="GNAT"/>
    <property type="match status" value="1"/>
</dbReference>
<comment type="caution">
    <text evidence="2">The sequence shown here is derived from an EMBL/GenBank/DDBJ whole genome shotgun (WGS) entry which is preliminary data.</text>
</comment>
<gene>
    <name evidence="2" type="primary">ypeA_9</name>
    <name evidence="2" type="ORF">GALL_317620</name>
</gene>
<evidence type="ECO:0000259" key="1">
    <source>
        <dbReference type="PROSITE" id="PS51186"/>
    </source>
</evidence>
<dbReference type="SUPFAM" id="SSF55729">
    <property type="entry name" value="Acyl-CoA N-acyltransferases (Nat)"/>
    <property type="match status" value="1"/>
</dbReference>
<name>A0A1J5QSF2_9ZZZZ</name>
<proteinExistence type="predicted"/>
<dbReference type="InterPro" id="IPR000182">
    <property type="entry name" value="GNAT_dom"/>
</dbReference>
<dbReference type="EMBL" id="MLJW01000483">
    <property type="protein sequence ID" value="OIQ86376.1"/>
    <property type="molecule type" value="Genomic_DNA"/>
</dbReference>
<keyword evidence="2" id="KW-0808">Transferase</keyword>
<reference evidence="2" key="1">
    <citation type="submission" date="2016-10" db="EMBL/GenBank/DDBJ databases">
        <title>Sequence of Gallionella enrichment culture.</title>
        <authorList>
            <person name="Poehlein A."/>
            <person name="Muehling M."/>
            <person name="Daniel R."/>
        </authorList>
    </citation>
    <scope>NUCLEOTIDE SEQUENCE</scope>
</reference>
<organism evidence="2">
    <name type="scientific">mine drainage metagenome</name>
    <dbReference type="NCBI Taxonomy" id="410659"/>
    <lineage>
        <taxon>unclassified sequences</taxon>
        <taxon>metagenomes</taxon>
        <taxon>ecological metagenomes</taxon>
    </lineage>
</organism>
<dbReference type="CDD" id="cd04301">
    <property type="entry name" value="NAT_SF"/>
    <property type="match status" value="1"/>
</dbReference>
<dbReference type="Gene3D" id="3.40.630.30">
    <property type="match status" value="1"/>
</dbReference>
<dbReference type="AlphaFoldDB" id="A0A1J5QSF2"/>